<evidence type="ECO:0000259" key="1">
    <source>
        <dbReference type="PROSITE" id="PS50943"/>
    </source>
</evidence>
<gene>
    <name evidence="2" type="ORF">ACH4GP_10740</name>
</gene>
<keyword evidence="3" id="KW-1185">Reference proteome</keyword>
<feature type="domain" description="HTH cro/C1-type" evidence="1">
    <location>
        <begin position="21"/>
        <end position="74"/>
    </location>
</feature>
<dbReference type="InterPro" id="IPR010982">
    <property type="entry name" value="Lambda_DNA-bd_dom_sf"/>
</dbReference>
<dbReference type="RefSeq" id="WP_367433817.1">
    <property type="nucleotide sequence ID" value="NZ_CP108413.1"/>
</dbReference>
<dbReference type="SUPFAM" id="SSF47413">
    <property type="entry name" value="lambda repressor-like DNA-binding domains"/>
    <property type="match status" value="1"/>
</dbReference>
<accession>A0ABW7R9W3</accession>
<organism evidence="2 3">
    <name type="scientific">Streptomyces celluloflavus</name>
    <dbReference type="NCBI Taxonomy" id="58344"/>
    <lineage>
        <taxon>Bacteria</taxon>
        <taxon>Bacillati</taxon>
        <taxon>Actinomycetota</taxon>
        <taxon>Actinomycetes</taxon>
        <taxon>Kitasatosporales</taxon>
        <taxon>Streptomycetaceae</taxon>
        <taxon>Streptomyces</taxon>
    </lineage>
</organism>
<dbReference type="Proteomes" id="UP001610990">
    <property type="component" value="Unassembled WGS sequence"/>
</dbReference>
<sequence length="277" mass="29879">MTRPKKLDPSSSPRAMLGAELRHQREKAGLSQEQLGSPLFVSGSFIGQLEAGTRRMRMEYALRIDEVLKTDGYFERNCKAATKSKYPDHFAEAADAEEIAVAIQEYAALLIPGLIQTEAYARAIFRGGLPTAPEEEIDELVAARLDRTRLLANPTTPMFWSVLDEAVLRRKVGGAAVMAEALGHVSALARRHRIIVQVLPFSAGAHMALGGSLKLMTFTDAPPLAYLESLGSGQLLDDPATVGSYELAYDLVGASALSPEASLALIESAAEAFAHEQ</sequence>
<dbReference type="InterPro" id="IPR043917">
    <property type="entry name" value="DUF5753"/>
</dbReference>
<dbReference type="Pfam" id="PF13560">
    <property type="entry name" value="HTH_31"/>
    <property type="match status" value="1"/>
</dbReference>
<dbReference type="InterPro" id="IPR001387">
    <property type="entry name" value="Cro/C1-type_HTH"/>
</dbReference>
<dbReference type="CDD" id="cd00093">
    <property type="entry name" value="HTH_XRE"/>
    <property type="match status" value="1"/>
</dbReference>
<protein>
    <submittedName>
        <fullName evidence="2">Helix-turn-helix transcriptional regulator</fullName>
    </submittedName>
</protein>
<proteinExistence type="predicted"/>
<dbReference type="PROSITE" id="PS50943">
    <property type="entry name" value="HTH_CROC1"/>
    <property type="match status" value="1"/>
</dbReference>
<evidence type="ECO:0000313" key="2">
    <source>
        <dbReference type="EMBL" id="MFH8584858.1"/>
    </source>
</evidence>
<reference evidence="2 3" key="1">
    <citation type="submission" date="2024-10" db="EMBL/GenBank/DDBJ databases">
        <title>The Natural Products Discovery Center: Release of the First 8490 Sequenced Strains for Exploring Actinobacteria Biosynthetic Diversity.</title>
        <authorList>
            <person name="Kalkreuter E."/>
            <person name="Kautsar S.A."/>
            <person name="Yang D."/>
            <person name="Bader C.D."/>
            <person name="Teijaro C.N."/>
            <person name="Fluegel L."/>
            <person name="Davis C.M."/>
            <person name="Simpson J.R."/>
            <person name="Lauterbach L."/>
            <person name="Steele A.D."/>
            <person name="Gui C."/>
            <person name="Meng S."/>
            <person name="Li G."/>
            <person name="Viehrig K."/>
            <person name="Ye F."/>
            <person name="Su P."/>
            <person name="Kiefer A.F."/>
            <person name="Nichols A."/>
            <person name="Cepeda A.J."/>
            <person name="Yan W."/>
            <person name="Fan B."/>
            <person name="Jiang Y."/>
            <person name="Adhikari A."/>
            <person name="Zheng C.-J."/>
            <person name="Schuster L."/>
            <person name="Cowan T.M."/>
            <person name="Smanski M.J."/>
            <person name="Chevrette M.G."/>
            <person name="De Carvalho L.P.S."/>
            <person name="Shen B."/>
        </authorList>
    </citation>
    <scope>NUCLEOTIDE SEQUENCE [LARGE SCALE GENOMIC DNA]</scope>
    <source>
        <strain evidence="2 3">NPDC018013</strain>
    </source>
</reference>
<dbReference type="Gene3D" id="1.10.260.40">
    <property type="entry name" value="lambda repressor-like DNA-binding domains"/>
    <property type="match status" value="1"/>
</dbReference>
<dbReference type="Pfam" id="PF19054">
    <property type="entry name" value="DUF5753"/>
    <property type="match status" value="1"/>
</dbReference>
<name>A0ABW7R9W3_9ACTN</name>
<comment type="caution">
    <text evidence="2">The sequence shown here is derived from an EMBL/GenBank/DDBJ whole genome shotgun (WGS) entry which is preliminary data.</text>
</comment>
<dbReference type="EMBL" id="JBIRGH010000005">
    <property type="protein sequence ID" value="MFH8584858.1"/>
    <property type="molecule type" value="Genomic_DNA"/>
</dbReference>
<dbReference type="SMART" id="SM00530">
    <property type="entry name" value="HTH_XRE"/>
    <property type="match status" value="1"/>
</dbReference>
<evidence type="ECO:0000313" key="3">
    <source>
        <dbReference type="Proteomes" id="UP001610990"/>
    </source>
</evidence>